<evidence type="ECO:0000256" key="3">
    <source>
        <dbReference type="SAM" id="MobiDB-lite"/>
    </source>
</evidence>
<evidence type="ECO:0000259" key="4">
    <source>
        <dbReference type="Pfam" id="PF10145"/>
    </source>
</evidence>
<dbReference type="PANTHER" id="PTHR37813">
    <property type="entry name" value="FELS-2 PROPHAGE PROTEIN"/>
    <property type="match status" value="1"/>
</dbReference>
<reference evidence="7" key="2">
    <citation type="submission" date="2016-02" db="EMBL/GenBank/DDBJ databases">
        <title>Draft genome sequence of five rapidly growing Mycobacterium species.</title>
        <authorList>
            <person name="Katahira K."/>
            <person name="Gotou Y."/>
            <person name="Iida K."/>
            <person name="Ogura Y."/>
            <person name="Hayashi T."/>
        </authorList>
    </citation>
    <scope>NUCLEOTIDE SEQUENCE [LARGE SCALE GENOMIC DNA]</scope>
    <source>
        <strain evidence="7">JCM15298</strain>
    </source>
</reference>
<sequence length="1209" mass="125467">MASGAEVGRYVLPIMPSIEGIGPNIDRTLGRAFAGVSKSASRAIADGVADGVKAAEAAVEKSTGKIAKLREKEAAAVDKLRVAEERINETREKGGSALARAEAQRNSALRAQKSAISDIESETRALTRAQKALNDAQDAKNIRSPFGRDTDFLSGLGSQMDGVTGRFEMFGKGAGGAFVVGAVAAIGAGALLEAGEKAAGLVLKGFESIIDEGLDFSKTMNNFQGVTRAAPEEMAKMQHAARALGADTTLAGASASGAAEAMTELAKAGFTVDQAIGAARGTLELATAGQIESAQAAEIQANAMNAFGLSADSAAHTADVLANAAIASSADIPDLAQALQQVGGVAQGFGENLDDTVAALAMFANAGIKGSDAGTLLKTTMQSITDQGAPAQEAIHTLGLELYKLNDQGQNQFVGFRELFRQLDEAKKRINDPEIFQAQTNILFGSDAMRSAMLGNAQAFDDMIGKLQRVGAAGEMANAQMQGLPGAVESFKNTTESIKLDAFEALGPALTGGLNAFVDWLTKHKGEVVQFFVTMGDAALRMGQIVAGAVGDAAGVLGTLAGAVGLDDMSQSLKFVAQSSDEAVNAMGRARLGLELYGKRTAEAKKFTDGLGDAVKNLKADGENVLLDVKDNTPEVRARLDAMHLQLGAIADDPTHLRILPMTKEATDQLEAWRYEQSGESISPTVHPELGQANAEMKQFLDTWSNAVIKPEVRVPGQSSPTGPILAPGIPIAPRAQGGIDSIGSTAHIGSPEYPNGLVRYREPSTGGEAYIPLKGGQRSVDIWEETGRRLGVWAMDAGGFLPPSVGSEHGLQTDTIWLARAISSAFPQISNIGGWRPPDGFNEHSSGSAVDVMVPNAGTPDGRALGDQIARFALSSGLADYVLWQQTQWNADGSSKPMADRGSPTQNHMDHVHVHSKGGGAPAAGQQYVMPAGLTGTPGGGYNLGGTAGIDPETGESGTYTQDPKQVREATQRVTRADQRVAELEQRKRELKADAKESERLALENDIANAKEDAQDARDDLAAAQKGKFKANKAGKGVNGKGNELDPVGGIFGSFLKETFGLDGSVFPDISQLGIVQLANALMGIKYTPQGHGFPWQTGYANGDGTPWSGSPFAAAGSPGEGGGGTSGLPFGMIPSPGQIAGFGQPGMAPPGTPASGVGLGPAPGPLDMSRNVSIQVDSGPSSSEIGNVVRREVANVDRLNTYLPKGV</sequence>
<dbReference type="Pfam" id="PF10145">
    <property type="entry name" value="PhageMin_Tail"/>
    <property type="match status" value="1"/>
</dbReference>
<dbReference type="RefSeq" id="WP_062655738.1">
    <property type="nucleotide sequence ID" value="NZ_BCSY01000035.1"/>
</dbReference>
<feature type="region of interest" description="Disordered" evidence="3">
    <location>
        <begin position="950"/>
        <end position="980"/>
    </location>
</feature>
<dbReference type="Proteomes" id="UP000069443">
    <property type="component" value="Unassembled WGS sequence"/>
</dbReference>
<feature type="domain" description="ARB-07466-like C-terminal" evidence="5">
    <location>
        <begin position="809"/>
        <end position="910"/>
    </location>
</feature>
<proteinExistence type="predicted"/>
<gene>
    <name evidence="6" type="ORF">RMCC_1400</name>
</gene>
<feature type="domain" description="Phage tail tape measure protein" evidence="4">
    <location>
        <begin position="239"/>
        <end position="445"/>
    </location>
</feature>
<evidence type="ECO:0000313" key="6">
    <source>
        <dbReference type="EMBL" id="GAS94434.1"/>
    </source>
</evidence>
<dbReference type="STRING" id="228230.RMCC_1400"/>
<protein>
    <submittedName>
        <fullName evidence="6">Gp20</fullName>
    </submittedName>
</protein>
<keyword evidence="7" id="KW-1185">Reference proteome</keyword>
<accession>A0A100WAC8</accession>
<evidence type="ECO:0000256" key="1">
    <source>
        <dbReference type="ARBA" id="ARBA00022612"/>
    </source>
</evidence>
<organism evidence="6 7">
    <name type="scientific">Mycolicibacterium canariasense</name>
    <name type="common">Mycobacterium canariasense</name>
    <dbReference type="NCBI Taxonomy" id="228230"/>
    <lineage>
        <taxon>Bacteria</taxon>
        <taxon>Bacillati</taxon>
        <taxon>Actinomycetota</taxon>
        <taxon>Actinomycetes</taxon>
        <taxon>Mycobacteriales</taxon>
        <taxon>Mycobacteriaceae</taxon>
        <taxon>Mycolicibacterium</taxon>
    </lineage>
</organism>
<keyword evidence="2" id="KW-0175">Coiled coil</keyword>
<dbReference type="Pfam" id="PF26571">
    <property type="entry name" value="VldE"/>
    <property type="match status" value="1"/>
</dbReference>
<name>A0A100WAC8_MYCCR</name>
<evidence type="ECO:0000313" key="7">
    <source>
        <dbReference type="Proteomes" id="UP000069443"/>
    </source>
</evidence>
<feature type="compositionally biased region" description="Basic and acidic residues" evidence="3">
    <location>
        <begin position="966"/>
        <end position="980"/>
    </location>
</feature>
<comment type="caution">
    <text evidence="6">The sequence shown here is derived from an EMBL/GenBank/DDBJ whole genome shotgun (WGS) entry which is preliminary data.</text>
</comment>
<evidence type="ECO:0000259" key="5">
    <source>
        <dbReference type="Pfam" id="PF26571"/>
    </source>
</evidence>
<dbReference type="InterPro" id="IPR058593">
    <property type="entry name" value="ARB_07466-like_C"/>
</dbReference>
<reference evidence="7" key="1">
    <citation type="journal article" date="2016" name="Genome Announc.">
        <title>Draft Genome Sequences of Five Rapidly Growing Mycobacterium Species, M. thermoresistibile, M. fortuitum subsp. acetamidolyticum, M. canariasense, M. brisbanense, and M. novocastrense.</title>
        <authorList>
            <person name="Katahira K."/>
            <person name="Ogura Y."/>
            <person name="Gotoh Y."/>
            <person name="Hayashi T."/>
        </authorList>
    </citation>
    <scope>NUCLEOTIDE SEQUENCE [LARGE SCALE GENOMIC DNA]</scope>
    <source>
        <strain evidence="7">JCM15298</strain>
    </source>
</reference>
<dbReference type="AlphaFoldDB" id="A0A100WAC8"/>
<dbReference type="OrthoDB" id="4734796at2"/>
<keyword evidence="1" id="KW-1188">Viral release from host cell</keyword>
<dbReference type="EMBL" id="BCSY01000035">
    <property type="protein sequence ID" value="GAS94434.1"/>
    <property type="molecule type" value="Genomic_DNA"/>
</dbReference>
<evidence type="ECO:0000256" key="2">
    <source>
        <dbReference type="SAM" id="Coils"/>
    </source>
</evidence>
<dbReference type="InterPro" id="IPR010090">
    <property type="entry name" value="Phage_tape_meas"/>
</dbReference>
<dbReference type="NCBIfam" id="TIGR01760">
    <property type="entry name" value="tape_meas_TP901"/>
    <property type="match status" value="1"/>
</dbReference>
<dbReference type="PANTHER" id="PTHR37813:SF1">
    <property type="entry name" value="FELS-2 PROPHAGE PROTEIN"/>
    <property type="match status" value="1"/>
</dbReference>
<feature type="coiled-coil region" evidence="2">
    <location>
        <begin position="52"/>
        <end position="93"/>
    </location>
</feature>